<feature type="region of interest" description="Disordered" evidence="1">
    <location>
        <begin position="416"/>
        <end position="435"/>
    </location>
</feature>
<dbReference type="Gene3D" id="3.30.420.10">
    <property type="entry name" value="Ribonuclease H-like superfamily/Ribonuclease H"/>
    <property type="match status" value="1"/>
</dbReference>
<dbReference type="PANTHER" id="PTHR47331">
    <property type="entry name" value="PHD-TYPE DOMAIN-CONTAINING PROTEIN"/>
    <property type="match status" value="1"/>
</dbReference>
<dbReference type="InterPro" id="IPR008042">
    <property type="entry name" value="Retrotrans_Pao"/>
</dbReference>
<evidence type="ECO:0000256" key="1">
    <source>
        <dbReference type="SAM" id="MobiDB-lite"/>
    </source>
</evidence>
<proteinExistence type="predicted"/>
<reference evidence="2" key="2">
    <citation type="journal article" date="2023" name="Science">
        <title>Genomic signatures of disease resistance in endangered staghorn corals.</title>
        <authorList>
            <person name="Vollmer S.V."/>
            <person name="Selwyn J.D."/>
            <person name="Despard B.A."/>
            <person name="Roesel C.L."/>
        </authorList>
    </citation>
    <scope>NUCLEOTIDE SEQUENCE</scope>
    <source>
        <strain evidence="2">K2</strain>
    </source>
</reference>
<dbReference type="InterPro" id="IPR012337">
    <property type="entry name" value="RNaseH-like_sf"/>
</dbReference>
<feature type="compositionally biased region" description="Polar residues" evidence="1">
    <location>
        <begin position="423"/>
        <end position="435"/>
    </location>
</feature>
<name>A0AAD9PZJ6_ACRCE</name>
<evidence type="ECO:0000313" key="2">
    <source>
        <dbReference type="EMBL" id="KAK2551575.1"/>
    </source>
</evidence>
<evidence type="ECO:0008006" key="4">
    <source>
        <dbReference type="Google" id="ProtNLM"/>
    </source>
</evidence>
<keyword evidence="3" id="KW-1185">Reference proteome</keyword>
<comment type="caution">
    <text evidence="2">The sequence shown here is derived from an EMBL/GenBank/DDBJ whole genome shotgun (WGS) entry which is preliminary data.</text>
</comment>
<evidence type="ECO:0000313" key="3">
    <source>
        <dbReference type="Proteomes" id="UP001249851"/>
    </source>
</evidence>
<gene>
    <name evidence="2" type="ORF">P5673_027554</name>
</gene>
<reference evidence="2" key="1">
    <citation type="journal article" date="2023" name="G3 (Bethesda)">
        <title>Whole genome assembly and annotation of the endangered Caribbean coral Acropora cervicornis.</title>
        <authorList>
            <person name="Selwyn J.D."/>
            <person name="Vollmer S.V."/>
        </authorList>
    </citation>
    <scope>NUCLEOTIDE SEQUENCE</scope>
    <source>
        <strain evidence="2">K2</strain>
    </source>
</reference>
<accession>A0AAD9PZJ6</accession>
<dbReference type="Proteomes" id="UP001249851">
    <property type="component" value="Unassembled WGS sequence"/>
</dbReference>
<organism evidence="2 3">
    <name type="scientific">Acropora cervicornis</name>
    <name type="common">Staghorn coral</name>
    <dbReference type="NCBI Taxonomy" id="6130"/>
    <lineage>
        <taxon>Eukaryota</taxon>
        <taxon>Metazoa</taxon>
        <taxon>Cnidaria</taxon>
        <taxon>Anthozoa</taxon>
        <taxon>Hexacorallia</taxon>
        <taxon>Scleractinia</taxon>
        <taxon>Astrocoeniina</taxon>
        <taxon>Acroporidae</taxon>
        <taxon>Acropora</taxon>
    </lineage>
</organism>
<dbReference type="Pfam" id="PF05380">
    <property type="entry name" value="Peptidase_A17"/>
    <property type="match status" value="1"/>
</dbReference>
<dbReference type="PANTHER" id="PTHR47331:SF1">
    <property type="entry name" value="GAG-LIKE PROTEIN"/>
    <property type="match status" value="1"/>
</dbReference>
<dbReference type="EMBL" id="JARQWQ010000096">
    <property type="protein sequence ID" value="KAK2551575.1"/>
    <property type="molecule type" value="Genomic_DNA"/>
</dbReference>
<sequence length="554" mass="63459">MTTIKEVPGDVDEPSARLCPLGWTAIGRRAELIDAELNDTLRKFWDLEHIGILSLKRQFTSGKESAWKKFSESRTFDGKRSSLERRKPCLINNRTLAERRLQQVERKLWISHRPEVITDIPDQDRAAEIDLSKTELPVTKTLGVLWNAHEDKFSVQFSAPPDEFVYTKRSVLKKTATIFYPLGFLSPFTVTGKLLMQEAWTKTVTWDEVLPSQLERKWKTCLKDSQSKEERLTVHTFTDASEKAYAAVVYARYEFEDGSIGTRLITAKSSTQYSPQPKENWPERGFTRATAESFEEVTTAVREQEERPQQDNLSSFVTSNQNENQWRLNPVRFSKWYRTEPADKLEIGISLVRVRSWVSRFIDNCRKSIEQRAIGELTRDELKRTEEKIISEAQNDAFSAEIKALASGKGLPRKSSILPLKPMTTQGKTSYTTNGSPTCHTIRGYNEARFKNCAVDRAGPYLTVQGRGKVRVKRYLCLFLCLQTHSCHVEMALSQDTDGFLNALTRMVARRGWPRDMLSDNGTNFIGGCKEINQSVKQMDRGKVQKMTSNKRIN</sequence>
<dbReference type="AlphaFoldDB" id="A0AAD9PZJ6"/>
<dbReference type="InterPro" id="IPR036397">
    <property type="entry name" value="RNaseH_sf"/>
</dbReference>
<dbReference type="SUPFAM" id="SSF53098">
    <property type="entry name" value="Ribonuclease H-like"/>
    <property type="match status" value="1"/>
</dbReference>
<dbReference type="GO" id="GO:0003676">
    <property type="term" value="F:nucleic acid binding"/>
    <property type="evidence" value="ECO:0007669"/>
    <property type="project" value="InterPro"/>
</dbReference>
<protein>
    <recommendedName>
        <fullName evidence="4">Integrase catalytic domain-containing protein</fullName>
    </recommendedName>
</protein>